<keyword evidence="4" id="KW-1185">Reference proteome</keyword>
<protein>
    <submittedName>
        <fullName evidence="3">DUF6843 domain-containing protein</fullName>
    </submittedName>
</protein>
<dbReference type="RefSeq" id="WP_345587038.1">
    <property type="nucleotide sequence ID" value="NZ_BAABJG010000006.1"/>
</dbReference>
<sequence length="132" mass="14470">MAVGLFLLNQSTENPTHKFLLTKGFTGWVEVTYEQPGSPALKEEGGTLIYEVPPSGKVMTSSKNVSGPMVLFYVEQDGRQVKVPTNVPMIHDQGTSGGGKVGSDGQTEKIPEKLTFFVGTEEQWREAKQKRP</sequence>
<comment type="caution">
    <text evidence="3">The sequence shown here is derived from an EMBL/GenBank/DDBJ whole genome shotgun (WGS) entry which is preliminary data.</text>
</comment>
<evidence type="ECO:0000259" key="2">
    <source>
        <dbReference type="Pfam" id="PF20862"/>
    </source>
</evidence>
<evidence type="ECO:0000313" key="3">
    <source>
        <dbReference type="EMBL" id="MFD1220366.1"/>
    </source>
</evidence>
<evidence type="ECO:0000313" key="4">
    <source>
        <dbReference type="Proteomes" id="UP001597180"/>
    </source>
</evidence>
<evidence type="ECO:0000256" key="1">
    <source>
        <dbReference type="SAM" id="MobiDB-lite"/>
    </source>
</evidence>
<proteinExistence type="predicted"/>
<gene>
    <name evidence="3" type="ORF">ACFQ4B_09560</name>
</gene>
<organism evidence="3 4">
    <name type="scientific">Paenibacillus vulneris</name>
    <dbReference type="NCBI Taxonomy" id="1133364"/>
    <lineage>
        <taxon>Bacteria</taxon>
        <taxon>Bacillati</taxon>
        <taxon>Bacillota</taxon>
        <taxon>Bacilli</taxon>
        <taxon>Bacillales</taxon>
        <taxon>Paenibacillaceae</taxon>
        <taxon>Paenibacillus</taxon>
    </lineage>
</organism>
<dbReference type="Proteomes" id="UP001597180">
    <property type="component" value="Unassembled WGS sequence"/>
</dbReference>
<feature type="domain" description="DUF6843" evidence="2">
    <location>
        <begin position="17"/>
        <end position="105"/>
    </location>
</feature>
<name>A0ABW3UKJ4_9BACL</name>
<dbReference type="Pfam" id="PF20862">
    <property type="entry name" value="DUF6843"/>
    <property type="match status" value="1"/>
</dbReference>
<dbReference type="EMBL" id="JBHTLU010000013">
    <property type="protein sequence ID" value="MFD1220366.1"/>
    <property type="molecule type" value="Genomic_DNA"/>
</dbReference>
<dbReference type="InterPro" id="IPR049293">
    <property type="entry name" value="DUF6843"/>
</dbReference>
<feature type="region of interest" description="Disordered" evidence="1">
    <location>
        <begin position="87"/>
        <end position="107"/>
    </location>
</feature>
<accession>A0ABW3UKJ4</accession>
<reference evidence="4" key="1">
    <citation type="journal article" date="2019" name="Int. J. Syst. Evol. Microbiol.">
        <title>The Global Catalogue of Microorganisms (GCM) 10K type strain sequencing project: providing services to taxonomists for standard genome sequencing and annotation.</title>
        <authorList>
            <consortium name="The Broad Institute Genomics Platform"/>
            <consortium name="The Broad Institute Genome Sequencing Center for Infectious Disease"/>
            <person name="Wu L."/>
            <person name="Ma J."/>
        </authorList>
    </citation>
    <scope>NUCLEOTIDE SEQUENCE [LARGE SCALE GENOMIC DNA]</scope>
    <source>
        <strain evidence="4">CCUG 53270</strain>
    </source>
</reference>